<reference evidence="2" key="1">
    <citation type="submission" date="2020-05" db="EMBL/GenBank/DDBJ databases">
        <authorList>
            <person name="Chiriac C."/>
            <person name="Salcher M."/>
            <person name="Ghai R."/>
            <person name="Kavagutti S V."/>
        </authorList>
    </citation>
    <scope>NUCLEOTIDE SEQUENCE</scope>
</reference>
<dbReference type="InterPro" id="IPR019910">
    <property type="entry name" value="Lucif-like_OxRdtase_MSMEG_4879"/>
</dbReference>
<feature type="domain" description="Luciferase-like" evidence="1">
    <location>
        <begin position="7"/>
        <end position="289"/>
    </location>
</feature>
<dbReference type="NCBIfam" id="TIGR03564">
    <property type="entry name" value="F420_MSMEG_4879"/>
    <property type="match status" value="1"/>
</dbReference>
<dbReference type="InterPro" id="IPR050564">
    <property type="entry name" value="F420-G6PD/mer"/>
</dbReference>
<dbReference type="CDD" id="cd01097">
    <property type="entry name" value="Tetrahydromethanopterin_reductase"/>
    <property type="match status" value="1"/>
</dbReference>
<evidence type="ECO:0000259" key="1">
    <source>
        <dbReference type="Pfam" id="PF00296"/>
    </source>
</evidence>
<sequence length="302" mass="31851">MRIATGLDVDGTLEQVLTRADKLREQGFTSLWASQILGPDTLTTLAIVGHQMRDLDLGTAVVPIQPRHPNMLAAQARTVQGAIGGHLTLGIGLSHKMVVERMWGMSFEKPATYMREYVAALAPMLRGEAVTTSGERVSAVAMGPLGPKDPGTPSLIIAALGSVMLDLAGREADGTALWMTGRKTIESHIAPRLCEAAAAAGRPAPRIICSLPMVVTNDVDGARARVNETYALYGNLPSYRAMLDREGAVEVADAALIGSKAQVLEMMQGLADAGVTEFSGAASGTAEERQASIETLLEYQAG</sequence>
<dbReference type="InterPro" id="IPR036661">
    <property type="entry name" value="Luciferase-like_sf"/>
</dbReference>
<dbReference type="InterPro" id="IPR011251">
    <property type="entry name" value="Luciferase-like_dom"/>
</dbReference>
<dbReference type="Gene3D" id="3.20.20.30">
    <property type="entry name" value="Luciferase-like domain"/>
    <property type="match status" value="1"/>
</dbReference>
<evidence type="ECO:0000313" key="2">
    <source>
        <dbReference type="EMBL" id="CAB4868640.1"/>
    </source>
</evidence>
<dbReference type="GO" id="GO:0016705">
    <property type="term" value="F:oxidoreductase activity, acting on paired donors, with incorporation or reduction of molecular oxygen"/>
    <property type="evidence" value="ECO:0007669"/>
    <property type="project" value="InterPro"/>
</dbReference>
<protein>
    <submittedName>
        <fullName evidence="2">Unannotated protein</fullName>
    </submittedName>
</protein>
<dbReference type="Pfam" id="PF00296">
    <property type="entry name" value="Bac_luciferase"/>
    <property type="match status" value="1"/>
</dbReference>
<organism evidence="2">
    <name type="scientific">freshwater metagenome</name>
    <dbReference type="NCBI Taxonomy" id="449393"/>
    <lineage>
        <taxon>unclassified sequences</taxon>
        <taxon>metagenomes</taxon>
        <taxon>ecological metagenomes</taxon>
    </lineage>
</organism>
<accession>A0A6J7DG96</accession>
<proteinExistence type="predicted"/>
<gene>
    <name evidence="2" type="ORF">UFOPK3381_00670</name>
</gene>
<dbReference type="PANTHER" id="PTHR43244:SF2">
    <property type="entry name" value="CONSERVED HYPOTHETICAL ALANINE AND PROLINE-RICH PROTEIN"/>
    <property type="match status" value="1"/>
</dbReference>
<dbReference type="SUPFAM" id="SSF51679">
    <property type="entry name" value="Bacterial luciferase-like"/>
    <property type="match status" value="1"/>
</dbReference>
<dbReference type="PANTHER" id="PTHR43244">
    <property type="match status" value="1"/>
</dbReference>
<name>A0A6J7DG96_9ZZZZ</name>
<dbReference type="EMBL" id="CAFBLN010000021">
    <property type="protein sequence ID" value="CAB4868640.1"/>
    <property type="molecule type" value="Genomic_DNA"/>
</dbReference>
<dbReference type="AlphaFoldDB" id="A0A6J7DG96"/>